<feature type="compositionally biased region" description="Gly residues" evidence="2">
    <location>
        <begin position="1621"/>
        <end position="1638"/>
    </location>
</feature>
<feature type="domain" description="Teneurin-like YD-shell" evidence="5">
    <location>
        <begin position="1342"/>
        <end position="1604"/>
    </location>
</feature>
<dbReference type="PANTHER" id="PTHR32305">
    <property type="match status" value="1"/>
</dbReference>
<feature type="region of interest" description="Disordered" evidence="2">
    <location>
        <begin position="1616"/>
        <end position="1648"/>
    </location>
</feature>
<dbReference type="Pfam" id="PF15542">
    <property type="entry name" value="Ntox50"/>
    <property type="match status" value="1"/>
</dbReference>
<dbReference type="InterPro" id="IPR022385">
    <property type="entry name" value="Rhs_assc_core"/>
</dbReference>
<proteinExistence type="predicted"/>
<evidence type="ECO:0000313" key="7">
    <source>
        <dbReference type="Proteomes" id="UP000028123"/>
    </source>
</evidence>
<evidence type="ECO:0000256" key="2">
    <source>
        <dbReference type="SAM" id="MobiDB-lite"/>
    </source>
</evidence>
<keyword evidence="1" id="KW-0677">Repeat</keyword>
<dbReference type="InterPro" id="IPR029100">
    <property type="entry name" value="Ntox50"/>
</dbReference>
<gene>
    <name evidence="6" type="ORF">ET33_01615</name>
</gene>
<dbReference type="Proteomes" id="UP000028123">
    <property type="component" value="Unassembled WGS sequence"/>
</dbReference>
<dbReference type="Gene3D" id="2.180.10.10">
    <property type="entry name" value="RHS repeat-associated core"/>
    <property type="match status" value="1"/>
</dbReference>
<reference evidence="6 7" key="1">
    <citation type="submission" date="2014-06" db="EMBL/GenBank/DDBJ databases">
        <title>Draft genome sequence of Paenibacillus sp. MSt1.</title>
        <authorList>
            <person name="Aw Y.K."/>
            <person name="Ong K.S."/>
            <person name="Gan H.M."/>
            <person name="Lee S.M."/>
        </authorList>
    </citation>
    <scope>NUCLEOTIDE SEQUENCE [LARGE SCALE GENOMIC DNA]</scope>
    <source>
        <strain evidence="6 7">MSt1</strain>
    </source>
</reference>
<keyword evidence="7" id="KW-1185">Reference proteome</keyword>
<feature type="region of interest" description="Disordered" evidence="2">
    <location>
        <begin position="1676"/>
        <end position="1701"/>
    </location>
</feature>
<accession>A0A081P423</accession>
<keyword evidence="3" id="KW-0732">Signal</keyword>
<feature type="chain" id="PRO_5038331225" evidence="3">
    <location>
        <begin position="31"/>
        <end position="1806"/>
    </location>
</feature>
<dbReference type="NCBIfam" id="TIGR03696">
    <property type="entry name" value="Rhs_assc_core"/>
    <property type="match status" value="1"/>
</dbReference>
<evidence type="ECO:0000256" key="3">
    <source>
        <dbReference type="SAM" id="SignalP"/>
    </source>
</evidence>
<evidence type="ECO:0000256" key="1">
    <source>
        <dbReference type="ARBA" id="ARBA00022737"/>
    </source>
</evidence>
<dbReference type="EMBL" id="JNVM01000010">
    <property type="protein sequence ID" value="KEQ25446.1"/>
    <property type="molecule type" value="Genomic_DNA"/>
</dbReference>
<feature type="signal peptide" evidence="3">
    <location>
        <begin position="1"/>
        <end position="30"/>
    </location>
</feature>
<protein>
    <submittedName>
        <fullName evidence="6">Uncharacterized protein</fullName>
    </submittedName>
</protein>
<name>A0A081P423_9BACL</name>
<organism evidence="6 7">
    <name type="scientific">Paenibacillus tyrfis</name>
    <dbReference type="NCBI Taxonomy" id="1501230"/>
    <lineage>
        <taxon>Bacteria</taxon>
        <taxon>Bacillati</taxon>
        <taxon>Bacillota</taxon>
        <taxon>Bacilli</taxon>
        <taxon>Bacillales</taxon>
        <taxon>Paenibacillaceae</taxon>
        <taxon>Paenibacillus</taxon>
    </lineage>
</organism>
<evidence type="ECO:0000313" key="6">
    <source>
        <dbReference type="EMBL" id="KEQ25446.1"/>
    </source>
</evidence>
<evidence type="ECO:0000259" key="4">
    <source>
        <dbReference type="Pfam" id="PF15542"/>
    </source>
</evidence>
<dbReference type="eggNOG" id="COG3209">
    <property type="taxonomic scope" value="Bacteria"/>
</dbReference>
<dbReference type="Pfam" id="PF25023">
    <property type="entry name" value="TEN_YD-shell"/>
    <property type="match status" value="1"/>
</dbReference>
<comment type="caution">
    <text evidence="6">The sequence shown here is derived from an EMBL/GenBank/DDBJ whole genome shotgun (WGS) entry which is preliminary data.</text>
</comment>
<dbReference type="InterPro" id="IPR050708">
    <property type="entry name" value="T6SS_VgrG/RHS"/>
</dbReference>
<evidence type="ECO:0000259" key="5">
    <source>
        <dbReference type="Pfam" id="PF25023"/>
    </source>
</evidence>
<dbReference type="OrthoDB" id="41445at2"/>
<dbReference type="PANTHER" id="PTHR32305:SF15">
    <property type="entry name" value="PROTEIN RHSA-RELATED"/>
    <property type="match status" value="1"/>
</dbReference>
<feature type="domain" description="Bacterial toxin 50" evidence="4">
    <location>
        <begin position="1712"/>
        <end position="1803"/>
    </location>
</feature>
<dbReference type="RefSeq" id="WP_036681525.1">
    <property type="nucleotide sequence ID" value="NZ_JNVM01000010.1"/>
</dbReference>
<sequence>MSRKYRKLISFFLCFSLLSSLFLIFGSAAANPSLLAVTDTQQNVTQAVYQFVYGANAQIAKPESSSAVTTEWGVFTLEEVNEIRQTYTSQMLQATAYDYPNLAKLLTQEQLIEMLAWTDAQAKEKVKALPQDAQQRLQKLTPITVDKLKPPVPQLVDPKVKENVTRDVYQRKAMFRSMAETSGYAYKAPEDPLPYKVNTGDGVDMIHRSSIQEDVDLFLPGKHGLDLKLIRRYNSMMSNVEHLVFIDGLEYWKVEGVQLSSVQIAHGWYLNIPTISAKLEKNLKMCKYGNIGRYCGDDYTLDTIITLEDGTTYKFKKNEITPYNHPYANVKLQHVWAGRLLTIDDQITYFFADENPIVIKSNQFGDKIIYAYTSPGSLFTITDSMGREIRLPLDEATRSISGFQVYDANRNLTHDIQYKKSKHSIAGGIPGIRLDSVFDTKMNQTRKSYTYYDLDSPQWQADTNDRATKGNYEFNLDASGNPILDIRVNGQGVDSNRMRSYDLQTSENVKFMLLKEATDDMGFTTQYAYQGYDPNWKNYGNYEEQNRRRGTIRNYSDPIVITYSGYHPVVNVYYKYTNSSGETKVLTESVSGNSTAAPEIWLYSKIGNPRGDFHLTRSGSYRGGDTVETTVSYDYKTYTDAITRKFFINKENFLLRSENHQVAEPSPLSSISSDGTQYTIASSEMTTYQYDEGKTKPYLVKRWGNGITNDTKPQQIRDFLMNGTHDVPASLANYAVFQKNEYNAMGFLIKQEDSQGNRTEWAYNGIYNQISQLKKTSADGRTVHQEDYEYDTTTTKMCYDSEIKGMKPCSPVYGFLKKATKKEMYPNPSNPGETYTDTIVTDYEYDLGKLVPNIIRETSSGNQYNQQPLATEKAVEYDGSGLHVLKETVKASLADGGEQTPITLSYGYDLRDRLRVQSYPDGSRAEMEYDFKDRLTQSKFVPASGNQAESRTTTYTYDDAQRKVTKKLPEGSYTFTSYTPYGEVEKLEQRSLEGKDRTVLTAKTDSTGKLVLQKLPYGQDSLKTTYTYGPMGVKTETNAASETRTATYANAAFNSLMSQLQRTTKTVEPDGKETWTYTDPYGRTIKQIEKSPSKERTTIFSYNSLGQVIEKQVQSGGKSQTTRFRYDGSGNLAYLQDDAGQVYTYVYNRFGKVIAQYIDGTVQKQTKYNELAWPLVKTNAGGAREKYEYKNNGLTSKYIDKAGQTYQYSYTSYNEPNRTSITNSSGGEIYWLQQDYAPMTRLIEGMRNSENETLNYSYDEWKRMKGQTVGGRYYEMGYDAYDRMDRLTYPDNKVVTYGYDTMNRTTSVSYPDMMTITPSYRTATNENIYTIGYPNGQSQEKKKDAFKELTSQKFNNWTETFGYDGFGNISSINRNGTNYGFVYDGLNRIKEESLPSGKNNYTYDNKGNRLTMETVSSIALPENDQSYTYNAMNQLKTFNNNSGKQATYSYYGDGLRATKTVNGNFTRYVYLNGKVIEELDGNGNVKARNIWGNELLWRQDNTTAKSGYYFYNGHGDVVAIKDAAGNIINTYNYDIWGNVLSKTEGMNNPYRYTGEPQDDESGLIYLRARYYDPTVGRFMSQDTYEGKLDNPLSLNLYTYVLNNPLRYKDSTGNFAEEDTSLGGGGGLPGPSIGIGGTSKGSTGRARSQNIRVAPQPVEEPVLTQMTVQAEANALRSAANKAEGKGNGGPAYGKKSVPEGPYREVDGYPVKVKHGDQEKHIVGTPNYKQELSNGKNKSTFYGDNKTAQELLDSYAGKGDMFKPGRERVEFGKPIGEYYNRDTGLYEETTKGIIHYGKDGAHIVPSAP</sequence>
<dbReference type="InterPro" id="IPR056823">
    <property type="entry name" value="TEN-like_YD-shell"/>
</dbReference>